<dbReference type="GeneID" id="19486823"/>
<dbReference type="KEGG" id="vg:19486823"/>
<protein>
    <submittedName>
        <fullName evidence="1">Uncharacterized protein</fullName>
    </submittedName>
</protein>
<sequence length="66" mass="7550">MGRCSKGGDPVVRYGDWLEVYDLGGKLVYASRITQDMCSDMFNRYLAFKANINPDEISKIKTRRAK</sequence>
<evidence type="ECO:0000313" key="2">
    <source>
        <dbReference type="Proteomes" id="UP000026907"/>
    </source>
</evidence>
<accession>A0A023MH24</accession>
<reference evidence="1 2" key="1">
    <citation type="journal article" date="2014" name="Genome Announc.">
        <title>Complete Genome Sequences of Two Escherichia coli O157:H7 Phages Effective in Limiting Contamination of Food Products.</title>
        <authorList>
            <person name="Hong Y."/>
            <person name="Pan Y."/>
            <person name="Harman N.J."/>
            <person name="Ebner P.D."/>
        </authorList>
    </citation>
    <scope>NUCLEOTIDE SEQUENCE [LARGE SCALE GENOMIC DNA]</scope>
</reference>
<evidence type="ECO:0000313" key="1">
    <source>
        <dbReference type="EMBL" id="AHN83686.1"/>
    </source>
</evidence>
<dbReference type="RefSeq" id="YP_009031007.1">
    <property type="nucleotide sequence ID" value="NC_024134.1"/>
</dbReference>
<keyword evidence="2" id="KW-1185">Reference proteome</keyword>
<dbReference type="EMBL" id="KJ190158">
    <property type="protein sequence ID" value="AHN83686.1"/>
    <property type="molecule type" value="Genomic_DNA"/>
</dbReference>
<organism evidence="1 2">
    <name type="scientific">Escherichia phage FFH2</name>
    <dbReference type="NCBI Taxonomy" id="1446490"/>
    <lineage>
        <taxon>Viruses</taxon>
        <taxon>Duplodnaviria</taxon>
        <taxon>Heunggongvirae</taxon>
        <taxon>Uroviricota</taxon>
        <taxon>Caudoviricetes</taxon>
        <taxon>Vequintavirinae</taxon>
        <taxon>Vequintavirus</taxon>
        <taxon>Vequintavirus PDX</taxon>
        <taxon>Vequintavirus FFH2</taxon>
    </lineage>
</organism>
<proteinExistence type="predicted"/>
<dbReference type="Proteomes" id="UP000026907">
    <property type="component" value="Segment"/>
</dbReference>
<name>A0A023MH24_9CAUD</name>